<reference evidence="3" key="1">
    <citation type="submission" date="2024-04" db="EMBL/GenBank/DDBJ databases">
        <authorList>
            <person name="Shaw F."/>
            <person name="Minotto A."/>
        </authorList>
    </citation>
    <scope>NUCLEOTIDE SEQUENCE [LARGE SCALE GENOMIC DNA]</scope>
</reference>
<evidence type="ECO:0000313" key="2">
    <source>
        <dbReference type="EMBL" id="CAL1711855.1"/>
    </source>
</evidence>
<organism evidence="2 3">
    <name type="scientific">Somion occarium</name>
    <dbReference type="NCBI Taxonomy" id="3059160"/>
    <lineage>
        <taxon>Eukaryota</taxon>
        <taxon>Fungi</taxon>
        <taxon>Dikarya</taxon>
        <taxon>Basidiomycota</taxon>
        <taxon>Agaricomycotina</taxon>
        <taxon>Agaricomycetes</taxon>
        <taxon>Polyporales</taxon>
        <taxon>Cerrenaceae</taxon>
        <taxon>Somion</taxon>
    </lineage>
</organism>
<proteinExistence type="predicted"/>
<sequence>MNVTPVVNLKASDSNLRKSDIWFDDGNVVTVAEDHLFRVYKGMLTSVSPIFTGLFSLAVAPSNDAELFDGCSMVSLHDLSDDLYPFLKTLFF</sequence>
<evidence type="ECO:0000313" key="3">
    <source>
        <dbReference type="Proteomes" id="UP001497453"/>
    </source>
</evidence>
<keyword evidence="3" id="KW-1185">Reference proteome</keyword>
<gene>
    <name evidence="2" type="ORF">GFSPODELE1_LOCUS8532</name>
</gene>
<accession>A0ABP1DVV2</accession>
<dbReference type="PROSITE" id="PS50097">
    <property type="entry name" value="BTB"/>
    <property type="match status" value="1"/>
</dbReference>
<feature type="domain" description="BTB" evidence="1">
    <location>
        <begin position="26"/>
        <end position="92"/>
    </location>
</feature>
<protein>
    <recommendedName>
        <fullName evidence="1">BTB domain-containing protein</fullName>
    </recommendedName>
</protein>
<name>A0ABP1DVV2_9APHY</name>
<dbReference type="InterPro" id="IPR000210">
    <property type="entry name" value="BTB/POZ_dom"/>
</dbReference>
<evidence type="ECO:0000259" key="1">
    <source>
        <dbReference type="PROSITE" id="PS50097"/>
    </source>
</evidence>
<dbReference type="Proteomes" id="UP001497453">
    <property type="component" value="Chromosome 6"/>
</dbReference>
<dbReference type="EMBL" id="OZ037949">
    <property type="protein sequence ID" value="CAL1711855.1"/>
    <property type="molecule type" value="Genomic_DNA"/>
</dbReference>